<sequence length="84" mass="9793">MKHLLLTATVALLASAGPSLAAQPVSTPAAPPTLQQAHAVRICENGYCWWTREHWGYGGGWRRHDDWRRDRDWGRDWRYDDDRY</sequence>
<dbReference type="AlphaFoldDB" id="A0A9W6GSZ6"/>
<proteinExistence type="predicted"/>
<evidence type="ECO:0000313" key="2">
    <source>
        <dbReference type="EMBL" id="GLI92295.1"/>
    </source>
</evidence>
<dbReference type="EMBL" id="BSEC01000001">
    <property type="protein sequence ID" value="GLI92295.1"/>
    <property type="molecule type" value="Genomic_DNA"/>
</dbReference>
<reference evidence="2" key="1">
    <citation type="journal article" date="2023" name="Int. J. Syst. Evol. Microbiol.">
        <title>Methylocystis iwaonis sp. nov., a type II methane-oxidizing bacterium from surface soil of a rice paddy field in Japan, and emended description of the genus Methylocystis (ex Whittenbury et al. 1970) Bowman et al. 1993.</title>
        <authorList>
            <person name="Kaise H."/>
            <person name="Sawadogo J.B."/>
            <person name="Alam M.S."/>
            <person name="Ueno C."/>
            <person name="Dianou D."/>
            <person name="Shinjo R."/>
            <person name="Asakawa S."/>
        </authorList>
    </citation>
    <scope>NUCLEOTIDE SEQUENCE</scope>
    <source>
        <strain evidence="2">LMG27198</strain>
    </source>
</reference>
<comment type="caution">
    <text evidence="2">The sequence shown here is derived from an EMBL/GenBank/DDBJ whole genome shotgun (WGS) entry which is preliminary data.</text>
</comment>
<evidence type="ECO:0000256" key="1">
    <source>
        <dbReference type="SAM" id="SignalP"/>
    </source>
</evidence>
<feature type="chain" id="PRO_5040984585" evidence="1">
    <location>
        <begin position="22"/>
        <end position="84"/>
    </location>
</feature>
<keyword evidence="1" id="KW-0732">Signal</keyword>
<gene>
    <name evidence="2" type="ORF">LMG27198_12870</name>
</gene>
<dbReference type="RefSeq" id="WP_281801422.1">
    <property type="nucleotide sequence ID" value="NZ_BSEC01000001.1"/>
</dbReference>
<feature type="signal peptide" evidence="1">
    <location>
        <begin position="1"/>
        <end position="21"/>
    </location>
</feature>
<dbReference type="Proteomes" id="UP001144323">
    <property type="component" value="Unassembled WGS sequence"/>
</dbReference>
<organism evidence="2 3">
    <name type="scientific">Methylocystis echinoides</name>
    <dbReference type="NCBI Taxonomy" id="29468"/>
    <lineage>
        <taxon>Bacteria</taxon>
        <taxon>Pseudomonadati</taxon>
        <taxon>Pseudomonadota</taxon>
        <taxon>Alphaproteobacteria</taxon>
        <taxon>Hyphomicrobiales</taxon>
        <taxon>Methylocystaceae</taxon>
        <taxon>Methylocystis</taxon>
    </lineage>
</organism>
<protein>
    <submittedName>
        <fullName evidence="2">Uncharacterized protein</fullName>
    </submittedName>
</protein>
<accession>A0A9W6GSZ6</accession>
<evidence type="ECO:0000313" key="3">
    <source>
        <dbReference type="Proteomes" id="UP001144323"/>
    </source>
</evidence>
<name>A0A9W6GSZ6_9HYPH</name>
<keyword evidence="3" id="KW-1185">Reference proteome</keyword>